<dbReference type="InterPro" id="IPR005302">
    <property type="entry name" value="MoCF_Sase_C"/>
</dbReference>
<reference evidence="1" key="1">
    <citation type="submission" date="2020-11" db="EMBL/GenBank/DDBJ databases">
        <authorList>
            <person name="Tran Van P."/>
        </authorList>
    </citation>
    <scope>NUCLEOTIDE SEQUENCE</scope>
</reference>
<dbReference type="InterPro" id="IPR005303">
    <property type="entry name" value="MOCOS_middle"/>
</dbReference>
<dbReference type="Pfam" id="PF03473">
    <property type="entry name" value="MOSC"/>
    <property type="match status" value="1"/>
</dbReference>
<dbReference type="OrthoDB" id="17255at2759"/>
<dbReference type="SUPFAM" id="SSF141673">
    <property type="entry name" value="MOSC N-terminal domain-like"/>
    <property type="match status" value="1"/>
</dbReference>
<dbReference type="GO" id="GO:0003824">
    <property type="term" value="F:catalytic activity"/>
    <property type="evidence" value="ECO:0007669"/>
    <property type="project" value="InterPro"/>
</dbReference>
<evidence type="ECO:0000313" key="1">
    <source>
        <dbReference type="EMBL" id="CAD7223542.1"/>
    </source>
</evidence>
<dbReference type="AlphaFoldDB" id="A0A7R8W2D6"/>
<sequence>MGSFLSTDPKAEQLAAVGTACVIAVCGVVYLMRNRVMPLPPVVVPSQWKKVAEVSALYLYPVKSGRAREVDSAECTKMGLKHGAYRDRFFMLVSEEGELVSGRLYPAVVLLRLEIDGSQLTLRCTGQEDLTVNVDNYHERREATVHGTKFNARCMGMAVSDWLTSAFVPYEEDRRRRIFLVFHDQTSTQRLVETSKFQDLLRPTDGPFFADAVPYLLCSESSVADLQEKIRQNGAKFVDSEPEVQVLDFRPNIVVRQSADGPPLQPFDEDNWLWIRFGEGGPIFRKGGDCTRCKFTTVSHEHGVQRRSAEPLISMKKYRQFDDPEAKKWSKFKSRFGAYYAAEVEGSVSVGDSVYLGYSS</sequence>
<name>A0A7R8W2D6_9CRUS</name>
<dbReference type="PANTHER" id="PTHR14237:SF19">
    <property type="entry name" value="MITOCHONDRIAL AMIDOXIME REDUCING COMPONENT 1"/>
    <property type="match status" value="1"/>
</dbReference>
<protein>
    <submittedName>
        <fullName evidence="1">Uncharacterized protein</fullName>
    </submittedName>
</protein>
<proteinExistence type="predicted"/>
<organism evidence="1">
    <name type="scientific">Cyprideis torosa</name>
    <dbReference type="NCBI Taxonomy" id="163714"/>
    <lineage>
        <taxon>Eukaryota</taxon>
        <taxon>Metazoa</taxon>
        <taxon>Ecdysozoa</taxon>
        <taxon>Arthropoda</taxon>
        <taxon>Crustacea</taxon>
        <taxon>Oligostraca</taxon>
        <taxon>Ostracoda</taxon>
        <taxon>Podocopa</taxon>
        <taxon>Podocopida</taxon>
        <taxon>Cytherocopina</taxon>
        <taxon>Cytheroidea</taxon>
        <taxon>Cytherideidae</taxon>
        <taxon>Cyprideis</taxon>
    </lineage>
</organism>
<dbReference type="PANTHER" id="PTHR14237">
    <property type="entry name" value="MOLYBDOPTERIN COFACTOR SULFURASE MOSC"/>
    <property type="match status" value="1"/>
</dbReference>
<dbReference type="GO" id="GO:0030170">
    <property type="term" value="F:pyridoxal phosphate binding"/>
    <property type="evidence" value="ECO:0007669"/>
    <property type="project" value="InterPro"/>
</dbReference>
<dbReference type="EMBL" id="OB660219">
    <property type="protein sequence ID" value="CAD7223542.1"/>
    <property type="molecule type" value="Genomic_DNA"/>
</dbReference>
<gene>
    <name evidence="1" type="ORF">CTOB1V02_LOCUS1525</name>
</gene>
<dbReference type="Pfam" id="PF03476">
    <property type="entry name" value="MOSC_N"/>
    <property type="match status" value="1"/>
</dbReference>
<dbReference type="PROSITE" id="PS51340">
    <property type="entry name" value="MOSC"/>
    <property type="match status" value="1"/>
</dbReference>
<dbReference type="GO" id="GO:0030151">
    <property type="term" value="F:molybdenum ion binding"/>
    <property type="evidence" value="ECO:0007669"/>
    <property type="project" value="InterPro"/>
</dbReference>
<accession>A0A7R8W2D6</accession>